<accession>A0AAN4YZ07</accession>
<evidence type="ECO:0000313" key="2">
    <source>
        <dbReference type="EMBL" id="GMR30419.1"/>
    </source>
</evidence>
<reference evidence="3" key="1">
    <citation type="submission" date="2022-10" db="EMBL/GenBank/DDBJ databases">
        <title>Genome assembly of Pristionchus species.</title>
        <authorList>
            <person name="Yoshida K."/>
            <person name="Sommer R.J."/>
        </authorList>
    </citation>
    <scope>NUCLEOTIDE SEQUENCE [LARGE SCALE GENOMIC DNA]</scope>
    <source>
        <strain evidence="3">RS5460</strain>
    </source>
</reference>
<name>A0AAN4YZ07_9BILA</name>
<proteinExistence type="predicted"/>
<feature type="non-terminal residue" evidence="2">
    <location>
        <position position="1"/>
    </location>
</feature>
<dbReference type="AlphaFoldDB" id="A0AAN4YZ07"/>
<feature type="region of interest" description="Disordered" evidence="1">
    <location>
        <begin position="23"/>
        <end position="48"/>
    </location>
</feature>
<dbReference type="EMBL" id="BTRK01000001">
    <property type="protein sequence ID" value="GMR30419.1"/>
    <property type="molecule type" value="Genomic_DNA"/>
</dbReference>
<gene>
    <name evidence="2" type="ORF">PMAYCL1PPCAC_00614</name>
</gene>
<dbReference type="Proteomes" id="UP001328107">
    <property type="component" value="Unassembled WGS sequence"/>
</dbReference>
<evidence type="ECO:0000256" key="1">
    <source>
        <dbReference type="SAM" id="MobiDB-lite"/>
    </source>
</evidence>
<keyword evidence="3" id="KW-1185">Reference proteome</keyword>
<evidence type="ECO:0000313" key="3">
    <source>
        <dbReference type="Proteomes" id="UP001328107"/>
    </source>
</evidence>
<comment type="caution">
    <text evidence="2">The sequence shown here is derived from an EMBL/GenBank/DDBJ whole genome shotgun (WGS) entry which is preliminary data.</text>
</comment>
<organism evidence="2 3">
    <name type="scientific">Pristionchus mayeri</name>
    <dbReference type="NCBI Taxonomy" id="1317129"/>
    <lineage>
        <taxon>Eukaryota</taxon>
        <taxon>Metazoa</taxon>
        <taxon>Ecdysozoa</taxon>
        <taxon>Nematoda</taxon>
        <taxon>Chromadorea</taxon>
        <taxon>Rhabditida</taxon>
        <taxon>Rhabditina</taxon>
        <taxon>Diplogasteromorpha</taxon>
        <taxon>Diplogasteroidea</taxon>
        <taxon>Neodiplogasteridae</taxon>
        <taxon>Pristionchus</taxon>
    </lineage>
</organism>
<sequence>LRHAADNRRSSAALGVRSIAAEDRRASGIPRPSSSVHIRHDSKSRSALGPQHPGIEVFVASCIDVFHDAHCDLLLRPLRSILPHFSDAGNRLCVVLRETGRIHDRAFHKDNNREEFRTNLGAWDPYVFCCPTLQYY</sequence>
<protein>
    <submittedName>
        <fullName evidence="2">Uncharacterized protein</fullName>
    </submittedName>
</protein>